<dbReference type="AlphaFoldDB" id="A0AAX4HN55"/>
<protein>
    <recommendedName>
        <fullName evidence="3">Response regulatory domain-containing protein</fullName>
    </recommendedName>
</protein>
<evidence type="ECO:0008006" key="3">
    <source>
        <dbReference type="Google" id="ProtNLM"/>
    </source>
</evidence>
<proteinExistence type="predicted"/>
<dbReference type="RefSeq" id="WP_321393765.1">
    <property type="nucleotide sequence ID" value="NZ_CP139487.1"/>
</dbReference>
<dbReference type="KEGG" id="psti:SOO65_18195"/>
<dbReference type="EMBL" id="CP139487">
    <property type="protein sequence ID" value="WPU64628.1"/>
    <property type="molecule type" value="Genomic_DNA"/>
</dbReference>
<evidence type="ECO:0000313" key="2">
    <source>
        <dbReference type="Proteomes" id="UP001324634"/>
    </source>
</evidence>
<keyword evidence="2" id="KW-1185">Reference proteome</keyword>
<sequence>MGLILWIDQNTFATGLLEKVFKKKDLPFYTLPSAENFSYLVDDLKPVMIILDGKTAATHGEAFKKQYESSENMQNLPFVLIEAGEELSFIKNIIGQIQRPFDPFQIPDLLGKFLKLN</sequence>
<dbReference type="Proteomes" id="UP001324634">
    <property type="component" value="Chromosome"/>
</dbReference>
<organism evidence="1 2">
    <name type="scientific">Peredibacter starrii</name>
    <dbReference type="NCBI Taxonomy" id="28202"/>
    <lineage>
        <taxon>Bacteria</taxon>
        <taxon>Pseudomonadati</taxon>
        <taxon>Bdellovibrionota</taxon>
        <taxon>Bacteriovoracia</taxon>
        <taxon>Bacteriovoracales</taxon>
        <taxon>Bacteriovoracaceae</taxon>
        <taxon>Peredibacter</taxon>
    </lineage>
</organism>
<accession>A0AAX4HN55</accession>
<gene>
    <name evidence="1" type="ORF">SOO65_18195</name>
</gene>
<name>A0AAX4HN55_9BACT</name>
<reference evidence="1 2" key="1">
    <citation type="submission" date="2023-11" db="EMBL/GenBank/DDBJ databases">
        <title>Peredibacter starrii A3.12.</title>
        <authorList>
            <person name="Mitchell R.J."/>
        </authorList>
    </citation>
    <scope>NUCLEOTIDE SEQUENCE [LARGE SCALE GENOMIC DNA]</scope>
    <source>
        <strain evidence="1 2">A3.12</strain>
    </source>
</reference>
<evidence type="ECO:0000313" key="1">
    <source>
        <dbReference type="EMBL" id="WPU64628.1"/>
    </source>
</evidence>